<reference evidence="2" key="1">
    <citation type="journal article" date="2009" name="Genome Biol.">
        <title>Genomic and genetic analyses of diversity and plant interactions of Pseudomonas fluorescens.</title>
        <authorList>
            <person name="Silby M.W."/>
            <person name="Cerdeno-Tarraga A.M."/>
            <person name="Vernikos G.S."/>
            <person name="Giddens S.R."/>
            <person name="Jackson R.W."/>
            <person name="Preston G.M."/>
            <person name="Zhang X.X."/>
            <person name="Moon C.D."/>
            <person name="Gehrig S.M."/>
            <person name="Godfrey S.A."/>
            <person name="Knight C.G."/>
            <person name="Malone J.G."/>
            <person name="Robinson Z."/>
            <person name="Spiers A.J."/>
            <person name="Harris S."/>
            <person name="Challis G.L."/>
            <person name="Yaxley A.M."/>
            <person name="Harris D."/>
            <person name="Seeger K."/>
            <person name="Murphy L."/>
            <person name="Rutter S."/>
            <person name="Squares R."/>
            <person name="Quail M.A."/>
            <person name="Saunders E."/>
            <person name="Mavromatis K."/>
            <person name="Brettin T.S."/>
            <person name="Bentley S.D."/>
            <person name="Hothersall J."/>
            <person name="Stephens E."/>
            <person name="Thomas C.M."/>
            <person name="Parkhill J."/>
            <person name="Levy S.B."/>
            <person name="Rainey P.B."/>
            <person name="Thomson N.R."/>
        </authorList>
    </citation>
    <scope>NUCLEOTIDE SEQUENCE [LARGE SCALE GENOMIC DNA]</scope>
    <source>
        <strain evidence="2">SBW25</strain>
    </source>
</reference>
<dbReference type="KEGG" id="pfs:PFLU_3162"/>
<sequence>MIIPVLRALTPFKYQPRDEVHDEFLAVEAAQRSPALQKGKHLQDYLGKLRAAEGDHIDTGVNQRPRLG</sequence>
<evidence type="ECO:0000313" key="1">
    <source>
        <dbReference type="EMBL" id="CAI2797381.1"/>
    </source>
</evidence>
<dbReference type="Proteomes" id="UP001152918">
    <property type="component" value="Chromosome"/>
</dbReference>
<dbReference type="AlphaFoldDB" id="C3KBQ4"/>
<dbReference type="EMBL" id="OV986001">
    <property type="protein sequence ID" value="CAI2797381.1"/>
    <property type="molecule type" value="Genomic_DNA"/>
</dbReference>
<protein>
    <submittedName>
        <fullName evidence="2">Uncharacterized protein</fullName>
    </submittedName>
</protein>
<proteinExistence type="predicted"/>
<organism evidence="2">
    <name type="scientific">Pseudomonas fluorescens (strain SBW25)</name>
    <dbReference type="NCBI Taxonomy" id="216595"/>
    <lineage>
        <taxon>Bacteria</taxon>
        <taxon>Pseudomonadati</taxon>
        <taxon>Pseudomonadota</taxon>
        <taxon>Gammaproteobacteria</taxon>
        <taxon>Pseudomonadales</taxon>
        <taxon>Pseudomonadaceae</taxon>
        <taxon>Pseudomonas</taxon>
    </lineage>
</organism>
<dbReference type="EMBL" id="AM181176">
    <property type="protein sequence ID" value="CAY49390.1"/>
    <property type="molecule type" value="Genomic_DNA"/>
</dbReference>
<accession>C3KBQ4</accession>
<evidence type="ECO:0000313" key="2">
    <source>
        <dbReference type="EMBL" id="CAY49390.1"/>
    </source>
</evidence>
<name>C3KBQ4_PSEFS</name>
<dbReference type="HOGENOM" id="CLU_2790790_0_0_6"/>
<reference evidence="1" key="2">
    <citation type="submission" date="2023-10" db="EMBL/GenBank/DDBJ databases">
        <authorList>
            <person name="Fortmann-Grote C."/>
        </authorList>
    </citation>
    <scope>NUCLEOTIDE SEQUENCE</scope>
    <source>
        <strain evidence="1">SBW25</strain>
    </source>
</reference>
<gene>
    <name evidence="2" type="ordered locus">PFLU_3162</name>
</gene>
<dbReference type="PATRIC" id="fig|216595.4.peg.3331"/>